<dbReference type="Gene3D" id="3.40.228.10">
    <property type="entry name" value="Dimethylsulfoxide Reductase, domain 2"/>
    <property type="match status" value="1"/>
</dbReference>
<keyword evidence="6" id="KW-1185">Reference proteome</keyword>
<gene>
    <name evidence="5" type="ORF">C1877_09240</name>
</gene>
<evidence type="ECO:0000313" key="6">
    <source>
        <dbReference type="Proteomes" id="UP000254000"/>
    </source>
</evidence>
<dbReference type="Gene3D" id="2.20.25.90">
    <property type="entry name" value="ADC-like domains"/>
    <property type="match status" value="1"/>
</dbReference>
<dbReference type="InterPro" id="IPR006963">
    <property type="entry name" value="Mopterin_OxRdtase_4Fe-4S_dom"/>
</dbReference>
<dbReference type="AlphaFoldDB" id="A0A369M0F7"/>
<dbReference type="OrthoDB" id="7376058at2"/>
<accession>A0A369M0F7</accession>
<evidence type="ECO:0000256" key="2">
    <source>
        <dbReference type="ARBA" id="ARBA00022723"/>
    </source>
</evidence>
<dbReference type="PANTHER" id="PTHR43742:SF6">
    <property type="entry name" value="OXIDOREDUCTASE YYAE-RELATED"/>
    <property type="match status" value="1"/>
</dbReference>
<dbReference type="InterPro" id="IPR006657">
    <property type="entry name" value="MoPterin_dinucl-bd_dom"/>
</dbReference>
<dbReference type="Gene3D" id="3.40.50.740">
    <property type="match status" value="1"/>
</dbReference>
<dbReference type="GO" id="GO:0016491">
    <property type="term" value="F:oxidoreductase activity"/>
    <property type="evidence" value="ECO:0007669"/>
    <property type="project" value="InterPro"/>
</dbReference>
<dbReference type="Proteomes" id="UP000254000">
    <property type="component" value="Unassembled WGS sequence"/>
</dbReference>
<dbReference type="InterPro" id="IPR037949">
    <property type="entry name" value="MopB_CT_Acetylene-hydratase"/>
</dbReference>
<evidence type="ECO:0000256" key="4">
    <source>
        <dbReference type="ARBA" id="ARBA00023014"/>
    </source>
</evidence>
<name>A0A369M0F7_9ACTN</name>
<dbReference type="RefSeq" id="WP_114569011.1">
    <property type="nucleotide sequence ID" value="NZ_CABMMS010000005.1"/>
</dbReference>
<reference evidence="5 6" key="1">
    <citation type="journal article" date="2018" name="Elife">
        <title>Discovery and characterization of a prevalent human gut bacterial enzyme sufficient for the inactivation of a family of plant toxins.</title>
        <authorList>
            <person name="Koppel N."/>
            <person name="Bisanz J.E."/>
            <person name="Pandelia M.E."/>
            <person name="Turnbaugh P.J."/>
            <person name="Balskus E.P."/>
        </authorList>
    </citation>
    <scope>NUCLEOTIDE SEQUENCE [LARGE SCALE GENOMIC DNA]</scope>
    <source>
        <strain evidence="5 6">3C</strain>
    </source>
</reference>
<evidence type="ECO:0000313" key="5">
    <source>
        <dbReference type="EMBL" id="RDB64892.1"/>
    </source>
</evidence>
<dbReference type="EMBL" id="PPTS01000005">
    <property type="protein sequence ID" value="RDB64892.1"/>
    <property type="molecule type" value="Genomic_DNA"/>
</dbReference>
<dbReference type="GeneID" id="78359872"/>
<dbReference type="InterPro" id="IPR009010">
    <property type="entry name" value="Asp_de-COase-like_dom_sf"/>
</dbReference>
<dbReference type="CDD" id="cd02781">
    <property type="entry name" value="MopB_CT_Acetylene-hydratase"/>
    <property type="match status" value="1"/>
</dbReference>
<dbReference type="SUPFAM" id="SSF50692">
    <property type="entry name" value="ADC-like"/>
    <property type="match status" value="1"/>
</dbReference>
<keyword evidence="4" id="KW-0411">Iron-sulfur</keyword>
<proteinExistence type="inferred from homology"/>
<dbReference type="GO" id="GO:0018818">
    <property type="term" value="F:acetylene hydratase activity"/>
    <property type="evidence" value="ECO:0007669"/>
    <property type="project" value="InterPro"/>
</dbReference>
<dbReference type="GO" id="GO:0046872">
    <property type="term" value="F:metal ion binding"/>
    <property type="evidence" value="ECO:0007669"/>
    <property type="project" value="UniProtKB-KW"/>
</dbReference>
<evidence type="ECO:0000256" key="3">
    <source>
        <dbReference type="ARBA" id="ARBA00023004"/>
    </source>
</evidence>
<dbReference type="Pfam" id="PF00384">
    <property type="entry name" value="Molybdopterin"/>
    <property type="match status" value="1"/>
</dbReference>
<comment type="caution">
    <text evidence="5">The sequence shown here is derived from an EMBL/GenBank/DDBJ whole genome shotgun (WGS) entry which is preliminary data.</text>
</comment>
<dbReference type="InterPro" id="IPR006656">
    <property type="entry name" value="Mopterin_OxRdtase"/>
</dbReference>
<dbReference type="SMART" id="SM00926">
    <property type="entry name" value="Molybdop_Fe4S4"/>
    <property type="match status" value="1"/>
</dbReference>
<dbReference type="GO" id="GO:0043546">
    <property type="term" value="F:molybdopterin cofactor binding"/>
    <property type="evidence" value="ECO:0007669"/>
    <property type="project" value="InterPro"/>
</dbReference>
<dbReference type="PANTHER" id="PTHR43742">
    <property type="entry name" value="TRIMETHYLAMINE-N-OXIDE REDUCTASE"/>
    <property type="match status" value="1"/>
</dbReference>
<keyword evidence="3" id="KW-0408">Iron</keyword>
<comment type="similarity">
    <text evidence="1">Belongs to the prokaryotic molybdopterin-containing oxidoreductase family.</text>
</comment>
<organism evidence="5 6">
    <name type="scientific">Gordonibacter pamelaeae</name>
    <dbReference type="NCBI Taxonomy" id="471189"/>
    <lineage>
        <taxon>Bacteria</taxon>
        <taxon>Bacillati</taxon>
        <taxon>Actinomycetota</taxon>
        <taxon>Coriobacteriia</taxon>
        <taxon>Eggerthellales</taxon>
        <taxon>Eggerthellaceae</taxon>
        <taxon>Gordonibacter</taxon>
    </lineage>
</organism>
<keyword evidence="2" id="KW-0479">Metal-binding</keyword>
<dbReference type="PROSITE" id="PS51669">
    <property type="entry name" value="4FE4S_MOW_BIS_MGD"/>
    <property type="match status" value="1"/>
</dbReference>
<evidence type="ECO:0000256" key="1">
    <source>
        <dbReference type="ARBA" id="ARBA00010312"/>
    </source>
</evidence>
<protein>
    <submittedName>
        <fullName evidence="5">Dehydrogenase</fullName>
    </submittedName>
</protein>
<dbReference type="Pfam" id="PF01568">
    <property type="entry name" value="Molydop_binding"/>
    <property type="match status" value="1"/>
</dbReference>
<dbReference type="InterPro" id="IPR050612">
    <property type="entry name" value="Prok_Mopterin_Oxidored"/>
</dbReference>
<dbReference type="Pfam" id="PF04879">
    <property type="entry name" value="Molybdop_Fe4S4"/>
    <property type="match status" value="1"/>
</dbReference>
<dbReference type="SUPFAM" id="SSF53706">
    <property type="entry name" value="Formate dehydrogenase/DMSO reductase, domains 1-3"/>
    <property type="match status" value="1"/>
</dbReference>
<dbReference type="GO" id="GO:0051536">
    <property type="term" value="F:iron-sulfur cluster binding"/>
    <property type="evidence" value="ECO:0007669"/>
    <property type="project" value="UniProtKB-KW"/>
</dbReference>
<dbReference type="Gene3D" id="2.40.40.20">
    <property type="match status" value="1"/>
</dbReference>
<sequence length="750" mass="84324">MAEKRDYTTVEHKKPYRYEEDGLHVTRGCGWSAPGCHLGCGVLLYTDDDGRLVKVEGDPENPFNQGRLCVRCLDLPEVVYSPDRILHPLKRDRGNRGKDRWEQVGWDEVLDEIAGIILEAKEAYGPESVAFYSGTGRDIGQYITRLCWGFNSPNFVFMMSGQSCYSPRVAGCFSTSGSFWVGDYAQQFPDRYDNPQWEQPDLIVIWGNNPVVSNSDGLYGHWVVDCMKRGTKAIVIDPRLTWLASRAELFLQIRPGTDGALALGMANYLVENDLYDREFVDLWCYGFEELAERARDYPLDEVAEITEIPAEEIAAAARRIGAAERAILQWGVAIDQIKETIPTAQAVLALFEITGNIGKPGTMQQPASILNYAAGWGSEFLTPEQEAKRIGQEAHPLIKMGFQECVTDDYIRCLETGEPYPIKVAWMQTTNPLACTGVDAKRTLAAHMNIDTIVVVDLFMTPTAMALADYFLPACTYAERNGLRIGDGAQRAETINKAIEPLGESRSDMQITLDIGKRISPEAWPWETVEDLFSDILEETGHSFEEMQELAPGYPPFDYRMHEKGLLRTDGNPGFQTATGRIELWSTLYNSLGLDPLPSYEEPVPSPRSTPELTGEYPLVLTTGARVWSMFHSEHRQIPRMRALHPEPLVYVNPATAAQHGVKDGDWVWLENQHGRCKRQVRETPIVNERTVSTDHAWWRPEAPCELDEGLYDLWDLTVENLLPYDCGTSGFGANYKNTICKMYPVGEGE</sequence>